<organism evidence="1 2">
    <name type="scientific">Candidatus Phycosocius bacilliformis</name>
    <dbReference type="NCBI Taxonomy" id="1445552"/>
    <lineage>
        <taxon>Bacteria</taxon>
        <taxon>Pseudomonadati</taxon>
        <taxon>Pseudomonadota</taxon>
        <taxon>Alphaproteobacteria</taxon>
        <taxon>Caulobacterales</taxon>
        <taxon>Caulobacterales incertae sedis</taxon>
        <taxon>Candidatus Phycosocius</taxon>
    </lineage>
</organism>
<evidence type="ECO:0000313" key="2">
    <source>
        <dbReference type="Proteomes" id="UP000245086"/>
    </source>
</evidence>
<comment type="caution">
    <text evidence="1">The sequence shown here is derived from an EMBL/GenBank/DDBJ whole genome shotgun (WGS) entry which is preliminary data.</text>
</comment>
<dbReference type="Gene3D" id="3.90.1570.50">
    <property type="match status" value="1"/>
</dbReference>
<keyword evidence="2" id="KW-1185">Reference proteome</keyword>
<protein>
    <submittedName>
        <fullName evidence="1">Uncharacterized protein</fullName>
    </submittedName>
</protein>
<dbReference type="EMBL" id="BFBR01000011">
    <property type="protein sequence ID" value="GBF59249.1"/>
    <property type="molecule type" value="Genomic_DNA"/>
</dbReference>
<dbReference type="AlphaFoldDB" id="A0A2P2EDW4"/>
<proteinExistence type="predicted"/>
<evidence type="ECO:0000313" key="1">
    <source>
        <dbReference type="EMBL" id="GBF59249.1"/>
    </source>
</evidence>
<accession>A0A2P2EDW4</accession>
<sequence>MGPARSVEAETESDVEQKIVYPLLCATDFLGIDSSNVKTKGYLAPSQLDKQAGKKSGYYPDYSVWICGYPLLIVEVKAPSIDANVGYREACLYARHLNSSYPHGLNPCSVVLATNGNELLAGYWDAEPVLRLVVDDIRPGSVALNELRAICGESKLQTDFELIRQNLVIGRAYRPYSFIGGQALLNAKRPLNSFAADLSPILRRFFSSSAQSDVREIAKYAYVSSTETTDYDRVLESLLKDRVSARRDTIVQALRTTKGDEPQLTQAIKAFDNERPPSGQLQIVQGGVGAGKSLFIRRYREVLQPPELQERSVWAFVDFNEGPPNLKGAENWLCEQFISSFEKENSDIDLYSENTLRGIFSHKIQSRKGIYAALKTVSDADSNKQRALDLAAWQSDVLTFTEGLGSYIGGVKRSNLIVVMDNVDRLDLSSQLDAFQLALWFMGKTRAFVILQMRDETYERHKNKPPLDTFRAGIAFHISPPRFIDVVKRRLELGIEYLAANSPDTQEYYLENGYRMIVPTSSLGTFLYQLYREIFINRRNIARVLEALSGSDVRRALEMFSSIVTSGHITSDVITSNVLGDREFPLAEYHIIRILMRTDYRFFSERSGYIHNIFHFEESWDRADNFLLCEILYYLSLNRKRQGPLGLEGYFGVASVCDEVERLGYPRETVLHGINYLLRKQLIGADDFNYTEVTEDECIKIQASGFIHLRVLSERLEYLYGVLPVTPITEKKVAEDLGDIIQRESQRNFATPRETAIAVAKFEEYLRYEAARLRERNPFFGGNQSGVGYVLTSISGALRRYSDRGRPSGQNELDFA</sequence>
<name>A0A2P2EDW4_9PROT</name>
<reference evidence="1" key="1">
    <citation type="journal article" date="2018" name="Genome Announc.">
        <title>Draft Genome Sequence of "Candidatus Phycosocius bacilliformis," an Alphaproteobacterial Ectosymbiont of the Hydrocarbon-Producing Green Alga Botryococcus braunii.</title>
        <authorList>
            <person name="Tanabe Y."/>
            <person name="Yamaguchi H."/>
            <person name="Watanabe M.M."/>
        </authorList>
    </citation>
    <scope>NUCLEOTIDE SEQUENCE [LARGE SCALE GENOMIC DNA]</scope>
    <source>
        <strain evidence="1">BOTRYCO-2</strain>
    </source>
</reference>
<gene>
    <name evidence="1" type="ORF">PbB2_02941</name>
</gene>
<dbReference type="Proteomes" id="UP000245086">
    <property type="component" value="Unassembled WGS sequence"/>
</dbReference>